<dbReference type="RefSeq" id="WP_007365304.1">
    <property type="nucleotide sequence ID" value="NZ_ACLR01000123.1"/>
</dbReference>
<dbReference type="EMBL" id="ACLR01000123">
    <property type="protein sequence ID" value="EEK16966.1"/>
    <property type="molecule type" value="Genomic_DNA"/>
</dbReference>
<dbReference type="PANTHER" id="PTHR10176:SF3">
    <property type="entry name" value="GLYCOGEN [STARCH] SYNTHASE"/>
    <property type="match status" value="1"/>
</dbReference>
<dbReference type="eggNOG" id="COG0297">
    <property type="taxonomic scope" value="Bacteria"/>
</dbReference>
<dbReference type="SUPFAM" id="SSF53756">
    <property type="entry name" value="UDP-Glycosyltransferase/glycogen phosphorylase"/>
    <property type="match status" value="2"/>
</dbReference>
<dbReference type="PANTHER" id="PTHR10176">
    <property type="entry name" value="GLYCOGEN SYNTHASE"/>
    <property type="match status" value="1"/>
</dbReference>
<dbReference type="GO" id="GO:0004373">
    <property type="term" value="F:alpha-1,4-glucan glucosyltransferase (UDP-glucose donor) activity"/>
    <property type="evidence" value="ECO:0007669"/>
    <property type="project" value="InterPro"/>
</dbReference>
<comment type="caution">
    <text evidence="3">The sequence shown here is derived from an EMBL/GenBank/DDBJ whole genome shotgun (WGS) entry which is preliminary data.</text>
</comment>
<name>C2MBM6_9PORP</name>
<dbReference type="Gene3D" id="3.40.50.2000">
    <property type="entry name" value="Glycogen Phosphorylase B"/>
    <property type="match status" value="2"/>
</dbReference>
<dbReference type="InterPro" id="IPR008631">
    <property type="entry name" value="Glycogen_synth"/>
</dbReference>
<dbReference type="Pfam" id="PF05693">
    <property type="entry name" value="Glycogen_syn"/>
    <property type="match status" value="2"/>
</dbReference>
<keyword evidence="2" id="KW-0808">Transferase</keyword>
<dbReference type="GO" id="GO:0005978">
    <property type="term" value="P:glycogen biosynthetic process"/>
    <property type="evidence" value="ECO:0007669"/>
    <property type="project" value="InterPro"/>
</dbReference>
<evidence type="ECO:0000256" key="2">
    <source>
        <dbReference type="ARBA" id="ARBA00022679"/>
    </source>
</evidence>
<protein>
    <submittedName>
        <fullName evidence="3">Starch synthase</fullName>
    </submittedName>
</protein>
<gene>
    <name evidence="3" type="ORF">PORUE0001_0712</name>
</gene>
<keyword evidence="1" id="KW-0328">Glycosyltransferase</keyword>
<evidence type="ECO:0000313" key="3">
    <source>
        <dbReference type="EMBL" id="EEK16966.1"/>
    </source>
</evidence>
<reference evidence="3 4" key="1">
    <citation type="submission" date="2009-04" db="EMBL/GenBank/DDBJ databases">
        <authorList>
            <person name="Sebastian Y."/>
            <person name="Madupu R."/>
            <person name="Durkin A.S."/>
            <person name="Torralba M."/>
            <person name="Methe B."/>
            <person name="Sutton G.G."/>
            <person name="Strausberg R.L."/>
            <person name="Nelson K.E."/>
        </authorList>
    </citation>
    <scope>NUCLEOTIDE SEQUENCE [LARGE SCALE GENOMIC DNA]</scope>
    <source>
        <strain evidence="3 4">60-3</strain>
    </source>
</reference>
<sequence>MSDRYFISEVSWEVANKVGGIYTVLSSRAGEMMLRHGAEQVLFVGPRLRPLEEMVDFRAETFCITLPGHISLLGVELPITQGYWLTPGGEAQTILVDYTPLATVRDQLYYLMWQHYGIQSDLGYGDYDDSCLFAVAAAATLLAVTPQLALPGSQPIAIYNEWITGMGLLYHRLQQPNLHSLFITHATTVGRSICSNGKDLYRYFAGYHGDQMASELHVEAKHALEKAAAHTATIFATVSEVTALECTQLLERTPVVLPNGFHALATSRFKTKARQRLIDAASQLYGKTFDPKGTTLVATSGRYEYRNKGIDLIVNSLESLLQQQAKLSSDLILYFFIPAWVAEPRADLAYLLSDPNPESSTTPLEYPYLTHWLHNLREDTLAGHLGELLRRGATAQHIYPIFVPTYLDGHDGILGLPYYDLLSALDLTLFPSYYEPWGYTPLESIAYGVPTVTTDLSGFGQAILEFYGEPATDSLQHGVQVIPRRDHDDAFVTQALAMILEQATAGLPKACYKQARKTASQALWTHYYDYYIEAYRQMMTLS</sequence>
<dbReference type="AlphaFoldDB" id="C2MBM6"/>
<keyword evidence="4" id="KW-1185">Reference proteome</keyword>
<accession>C2MBM6</accession>
<dbReference type="Proteomes" id="UP000003303">
    <property type="component" value="Unassembled WGS sequence"/>
</dbReference>
<organism evidence="3 4">
    <name type="scientific">Porphyromonas uenonis 60-3</name>
    <dbReference type="NCBI Taxonomy" id="596327"/>
    <lineage>
        <taxon>Bacteria</taxon>
        <taxon>Pseudomonadati</taxon>
        <taxon>Bacteroidota</taxon>
        <taxon>Bacteroidia</taxon>
        <taxon>Bacteroidales</taxon>
        <taxon>Porphyromonadaceae</taxon>
        <taxon>Porphyromonas</taxon>
    </lineage>
</organism>
<dbReference type="STRING" id="596327.PORUE0001_0712"/>
<dbReference type="GO" id="GO:0005737">
    <property type="term" value="C:cytoplasm"/>
    <property type="evidence" value="ECO:0007669"/>
    <property type="project" value="TreeGrafter"/>
</dbReference>
<dbReference type="OrthoDB" id="907602at2"/>
<evidence type="ECO:0000256" key="1">
    <source>
        <dbReference type="ARBA" id="ARBA00022676"/>
    </source>
</evidence>
<evidence type="ECO:0000313" key="4">
    <source>
        <dbReference type="Proteomes" id="UP000003303"/>
    </source>
</evidence>
<proteinExistence type="predicted"/>